<accession>X0VIS9</accession>
<organism evidence="2">
    <name type="scientific">marine sediment metagenome</name>
    <dbReference type="NCBI Taxonomy" id="412755"/>
    <lineage>
        <taxon>unclassified sequences</taxon>
        <taxon>metagenomes</taxon>
        <taxon>ecological metagenomes</taxon>
    </lineage>
</organism>
<gene>
    <name evidence="2" type="ORF">S01H1_33637</name>
</gene>
<proteinExistence type="predicted"/>
<sequence>MVEAIRELLTHMERLGGLPDVTEGRRPTGITAASAIIALQEKAKQKFQHPVRNLEGFLSNMGNGVVAGMEQYYREPKKYYGYDDMGNPELLKYGGSEEISPALLLFDGKHRIRVRAASTLEVSRYALEERYMQLYGMGLISDEDFIDALEIPGKERIKQDLQQRKMLAQLEAEIAESPPGETVSAGVGAPVQAPRMPQGASDGNGKVRTPQSSQSRLNSATKRTQGMRKEANSRGGGGG</sequence>
<reference evidence="2" key="1">
    <citation type="journal article" date="2014" name="Front. Microbiol.">
        <title>High frequency of phylogenetically diverse reductive dehalogenase-homologous genes in deep subseafloor sedimentary metagenomes.</title>
        <authorList>
            <person name="Kawai M."/>
            <person name="Futagami T."/>
            <person name="Toyoda A."/>
            <person name="Takaki Y."/>
            <person name="Nishi S."/>
            <person name="Hori S."/>
            <person name="Arai W."/>
            <person name="Tsubouchi T."/>
            <person name="Morono Y."/>
            <person name="Uchiyama I."/>
            <person name="Ito T."/>
            <person name="Fujiyama A."/>
            <person name="Inagaki F."/>
            <person name="Takami H."/>
        </authorList>
    </citation>
    <scope>NUCLEOTIDE SEQUENCE</scope>
    <source>
        <strain evidence="2">Expedition CK06-06</strain>
    </source>
</reference>
<evidence type="ECO:0000313" key="2">
    <source>
        <dbReference type="EMBL" id="GAG12398.1"/>
    </source>
</evidence>
<name>X0VIS9_9ZZZZ</name>
<dbReference type="AlphaFoldDB" id="X0VIS9"/>
<evidence type="ECO:0000256" key="1">
    <source>
        <dbReference type="SAM" id="MobiDB-lite"/>
    </source>
</evidence>
<feature type="compositionally biased region" description="Polar residues" evidence="1">
    <location>
        <begin position="209"/>
        <end position="224"/>
    </location>
</feature>
<dbReference type="EMBL" id="BARS01020890">
    <property type="protein sequence ID" value="GAG12398.1"/>
    <property type="molecule type" value="Genomic_DNA"/>
</dbReference>
<protein>
    <submittedName>
        <fullName evidence="2">Uncharacterized protein</fullName>
    </submittedName>
</protein>
<comment type="caution">
    <text evidence="2">The sequence shown here is derived from an EMBL/GenBank/DDBJ whole genome shotgun (WGS) entry which is preliminary data.</text>
</comment>
<feature type="region of interest" description="Disordered" evidence="1">
    <location>
        <begin position="175"/>
        <end position="239"/>
    </location>
</feature>